<dbReference type="InterPro" id="IPR003716">
    <property type="entry name" value="DNA-dir_RNA_pol_omega"/>
</dbReference>
<comment type="catalytic activity">
    <reaction evidence="10 11">
        <text>RNA(n) + a ribonucleoside 5'-triphosphate = RNA(n+1) + diphosphate</text>
        <dbReference type="Rhea" id="RHEA:21248"/>
        <dbReference type="Rhea" id="RHEA-COMP:14527"/>
        <dbReference type="Rhea" id="RHEA-COMP:17342"/>
        <dbReference type="ChEBI" id="CHEBI:33019"/>
        <dbReference type="ChEBI" id="CHEBI:61557"/>
        <dbReference type="ChEBI" id="CHEBI:140395"/>
        <dbReference type="EC" id="2.7.7.6"/>
    </reaction>
</comment>
<dbReference type="RefSeq" id="WP_187711204.1">
    <property type="nucleotide sequence ID" value="NZ_CP060820.1"/>
</dbReference>
<dbReference type="EMBL" id="CP060820">
    <property type="protein sequence ID" value="QNP39758.1"/>
    <property type="molecule type" value="Genomic_DNA"/>
</dbReference>
<dbReference type="KEGG" id="lsx:H8B22_09560"/>
<dbReference type="HAMAP" id="MF_00366">
    <property type="entry name" value="RNApol_bact_RpoZ"/>
    <property type="match status" value="1"/>
</dbReference>
<sequence>MARITVEDCLEVVDNRFELVMMAAKRARQLANGVEPMLDNSEAQDKPTVLALREIAARRITNDYIDAVEKSERERKEREALEWAAAEVVADDDMSKGDD</sequence>
<evidence type="ECO:0000256" key="3">
    <source>
        <dbReference type="ARBA" id="ARBA00013725"/>
    </source>
</evidence>
<keyword evidence="5 11" id="KW-0808">Transferase</keyword>
<evidence type="ECO:0000256" key="1">
    <source>
        <dbReference type="ARBA" id="ARBA00006711"/>
    </source>
</evidence>
<evidence type="ECO:0000256" key="9">
    <source>
        <dbReference type="ARBA" id="ARBA00030998"/>
    </source>
</evidence>
<dbReference type="EC" id="2.7.7.6" evidence="2 11"/>
<organism evidence="12 13">
    <name type="scientific">Agrilutibacter terrestris</name>
    <dbReference type="NCBI Taxonomy" id="2865112"/>
    <lineage>
        <taxon>Bacteria</taxon>
        <taxon>Pseudomonadati</taxon>
        <taxon>Pseudomonadota</taxon>
        <taxon>Gammaproteobacteria</taxon>
        <taxon>Lysobacterales</taxon>
        <taxon>Lysobacteraceae</taxon>
        <taxon>Agrilutibacter</taxon>
    </lineage>
</organism>
<dbReference type="GO" id="GO:0003899">
    <property type="term" value="F:DNA-directed RNA polymerase activity"/>
    <property type="evidence" value="ECO:0007669"/>
    <property type="project" value="UniProtKB-UniRule"/>
</dbReference>
<proteinExistence type="inferred from homology"/>
<dbReference type="PANTHER" id="PTHR34476">
    <property type="entry name" value="DNA-DIRECTED RNA POLYMERASE SUBUNIT OMEGA"/>
    <property type="match status" value="1"/>
</dbReference>
<dbReference type="InterPro" id="IPR006110">
    <property type="entry name" value="Pol_omega/Rpo6/RPB6"/>
</dbReference>
<keyword evidence="13" id="KW-1185">Reference proteome</keyword>
<evidence type="ECO:0000256" key="4">
    <source>
        <dbReference type="ARBA" id="ARBA00022478"/>
    </source>
</evidence>
<evidence type="ECO:0000256" key="10">
    <source>
        <dbReference type="ARBA" id="ARBA00048552"/>
    </source>
</evidence>
<dbReference type="InterPro" id="IPR036161">
    <property type="entry name" value="RPB6/omega-like_sf"/>
</dbReference>
<dbReference type="GO" id="GO:0006351">
    <property type="term" value="P:DNA-templated transcription"/>
    <property type="evidence" value="ECO:0007669"/>
    <property type="project" value="UniProtKB-UniRule"/>
</dbReference>
<evidence type="ECO:0000256" key="2">
    <source>
        <dbReference type="ARBA" id="ARBA00012418"/>
    </source>
</evidence>
<dbReference type="Gene3D" id="3.90.940.10">
    <property type="match status" value="1"/>
</dbReference>
<comment type="function">
    <text evidence="11">Promotes RNA polymerase assembly. Latches the N- and C-terminal regions of the beta' subunit thereby facilitating its interaction with the beta and alpha subunits.</text>
</comment>
<evidence type="ECO:0000313" key="13">
    <source>
        <dbReference type="Proteomes" id="UP000516018"/>
    </source>
</evidence>
<keyword evidence="7 11" id="KW-0804">Transcription</keyword>
<dbReference type="GO" id="GO:0003677">
    <property type="term" value="F:DNA binding"/>
    <property type="evidence" value="ECO:0007669"/>
    <property type="project" value="UniProtKB-UniRule"/>
</dbReference>
<dbReference type="SUPFAM" id="SSF63562">
    <property type="entry name" value="RPB6/omega subunit-like"/>
    <property type="match status" value="1"/>
</dbReference>
<dbReference type="PANTHER" id="PTHR34476:SF1">
    <property type="entry name" value="DNA-DIRECTED RNA POLYMERASE SUBUNIT OMEGA"/>
    <property type="match status" value="1"/>
</dbReference>
<keyword evidence="6 11" id="KW-0548">Nucleotidyltransferase</keyword>
<keyword evidence="4 11" id="KW-0240">DNA-directed RNA polymerase</keyword>
<accession>A0A7H0FUP2</accession>
<dbReference type="NCBIfam" id="TIGR00690">
    <property type="entry name" value="rpoZ"/>
    <property type="match status" value="1"/>
</dbReference>
<dbReference type="AlphaFoldDB" id="A0A7H0FUP2"/>
<dbReference type="Pfam" id="PF01192">
    <property type="entry name" value="RNA_pol_Rpb6"/>
    <property type="match status" value="1"/>
</dbReference>
<evidence type="ECO:0000256" key="8">
    <source>
        <dbReference type="ARBA" id="ARBA00029924"/>
    </source>
</evidence>
<comment type="similarity">
    <text evidence="1 11">Belongs to the RNA polymerase subunit omega family.</text>
</comment>
<evidence type="ECO:0000256" key="6">
    <source>
        <dbReference type="ARBA" id="ARBA00022695"/>
    </source>
</evidence>
<evidence type="ECO:0000256" key="5">
    <source>
        <dbReference type="ARBA" id="ARBA00022679"/>
    </source>
</evidence>
<name>A0A7H0FUP2_9GAMM</name>
<dbReference type="Proteomes" id="UP000516018">
    <property type="component" value="Chromosome"/>
</dbReference>
<protein>
    <recommendedName>
        <fullName evidence="3 11">DNA-directed RNA polymerase subunit omega</fullName>
        <shortName evidence="11">RNAP omega subunit</shortName>
        <ecNumber evidence="2 11">2.7.7.6</ecNumber>
    </recommendedName>
    <alternativeName>
        <fullName evidence="9 11">RNA polymerase omega subunit</fullName>
    </alternativeName>
    <alternativeName>
        <fullName evidence="8 11">Transcriptase subunit omega</fullName>
    </alternativeName>
</protein>
<gene>
    <name evidence="11 12" type="primary">rpoZ</name>
    <name evidence="12" type="ORF">H8B22_09560</name>
</gene>
<evidence type="ECO:0000256" key="7">
    <source>
        <dbReference type="ARBA" id="ARBA00023163"/>
    </source>
</evidence>
<dbReference type="SMART" id="SM01409">
    <property type="entry name" value="RNA_pol_Rpb6"/>
    <property type="match status" value="1"/>
</dbReference>
<reference evidence="12 13" key="1">
    <citation type="submission" date="2020-08" db="EMBL/GenBank/DDBJ databases">
        <title>Lysobacter sp. II4 sp. nov., isolated from soil.</title>
        <authorList>
            <person name="Woo C.Y."/>
            <person name="Kim J."/>
        </authorList>
    </citation>
    <scope>NUCLEOTIDE SEQUENCE [LARGE SCALE GENOMIC DNA]</scope>
    <source>
        <strain evidence="12 13">II4</strain>
    </source>
</reference>
<evidence type="ECO:0000313" key="12">
    <source>
        <dbReference type="EMBL" id="QNP39758.1"/>
    </source>
</evidence>
<comment type="subunit">
    <text evidence="11">The RNAP catalytic core consists of 2 alpha, 1 beta, 1 beta' and 1 omega subunit. When a sigma factor is associated with the core the holoenzyme is formed, which can initiate transcription.</text>
</comment>
<evidence type="ECO:0000256" key="11">
    <source>
        <dbReference type="HAMAP-Rule" id="MF_00366"/>
    </source>
</evidence>
<dbReference type="GO" id="GO:0000428">
    <property type="term" value="C:DNA-directed RNA polymerase complex"/>
    <property type="evidence" value="ECO:0007669"/>
    <property type="project" value="UniProtKB-KW"/>
</dbReference>